<dbReference type="RefSeq" id="WP_146586420.1">
    <property type="nucleotide sequence ID" value="NZ_SJPO01000004.1"/>
</dbReference>
<dbReference type="Proteomes" id="UP000318478">
    <property type="component" value="Unassembled WGS sequence"/>
</dbReference>
<dbReference type="EMBL" id="SJPO01000004">
    <property type="protein sequence ID" value="TWT77353.1"/>
    <property type="molecule type" value="Genomic_DNA"/>
</dbReference>
<evidence type="ECO:0000313" key="1">
    <source>
        <dbReference type="EMBL" id="TWT77353.1"/>
    </source>
</evidence>
<accession>A0A5C5YR58</accession>
<proteinExistence type="predicted"/>
<dbReference type="AlphaFoldDB" id="A0A5C5YR58"/>
<dbReference type="OrthoDB" id="287584at2"/>
<reference evidence="1 2" key="1">
    <citation type="submission" date="2019-02" db="EMBL/GenBank/DDBJ databases">
        <title>Deep-cultivation of Planctomycetes and their phenomic and genomic characterization uncovers novel biology.</title>
        <authorList>
            <person name="Wiegand S."/>
            <person name="Jogler M."/>
            <person name="Boedeker C."/>
            <person name="Pinto D."/>
            <person name="Vollmers J."/>
            <person name="Rivas-Marin E."/>
            <person name="Kohn T."/>
            <person name="Peeters S.H."/>
            <person name="Heuer A."/>
            <person name="Rast P."/>
            <person name="Oberbeckmann S."/>
            <person name="Bunk B."/>
            <person name="Jeske O."/>
            <person name="Meyerdierks A."/>
            <person name="Storesund J.E."/>
            <person name="Kallscheuer N."/>
            <person name="Luecker S."/>
            <person name="Lage O.M."/>
            <person name="Pohl T."/>
            <person name="Merkel B.J."/>
            <person name="Hornburger P."/>
            <person name="Mueller R.-W."/>
            <person name="Bruemmer F."/>
            <person name="Labrenz M."/>
            <person name="Spormann A.M."/>
            <person name="Op Den Camp H."/>
            <person name="Overmann J."/>
            <person name="Amann R."/>
            <person name="Jetten M.S.M."/>
            <person name="Mascher T."/>
            <person name="Medema M.H."/>
            <person name="Devos D.P."/>
            <person name="Kaster A.-K."/>
            <person name="Ovreas L."/>
            <person name="Rohde M."/>
            <person name="Galperin M.Y."/>
            <person name="Jogler C."/>
        </authorList>
    </citation>
    <scope>NUCLEOTIDE SEQUENCE [LARGE SCALE GENOMIC DNA]</scope>
    <source>
        <strain evidence="1 2">Pla123a</strain>
    </source>
</reference>
<gene>
    <name evidence="1" type="ORF">Pla123a_20140</name>
</gene>
<dbReference type="Pfam" id="PF09650">
    <property type="entry name" value="PHA_gran_rgn"/>
    <property type="match status" value="1"/>
</dbReference>
<protein>
    <submittedName>
        <fullName evidence="1">Putative polyhydroxyalkanoic acid system protein</fullName>
    </submittedName>
</protein>
<keyword evidence="2" id="KW-1185">Reference proteome</keyword>
<dbReference type="InterPro" id="IPR013433">
    <property type="entry name" value="PHA_gran_rgn"/>
</dbReference>
<organism evidence="1 2">
    <name type="scientific">Posidoniimonas polymericola</name>
    <dbReference type="NCBI Taxonomy" id="2528002"/>
    <lineage>
        <taxon>Bacteria</taxon>
        <taxon>Pseudomonadati</taxon>
        <taxon>Planctomycetota</taxon>
        <taxon>Planctomycetia</taxon>
        <taxon>Pirellulales</taxon>
        <taxon>Lacipirellulaceae</taxon>
        <taxon>Posidoniimonas</taxon>
    </lineage>
</organism>
<comment type="caution">
    <text evidence="1">The sequence shown here is derived from an EMBL/GenBank/DDBJ whole genome shotgun (WGS) entry which is preliminary data.</text>
</comment>
<sequence length="100" mass="11534">MPQFEVSVPHGQSKQDAHERLKNFSEKVREHYSEMVKEVEQNWEGDTLHFGFKTMGVGIKGNLTVNDNDIHVRGDLPFTAMMFKGKIESTLRDEITRLLT</sequence>
<evidence type="ECO:0000313" key="2">
    <source>
        <dbReference type="Proteomes" id="UP000318478"/>
    </source>
</evidence>
<name>A0A5C5YR58_9BACT</name>